<dbReference type="InterPro" id="IPR004358">
    <property type="entry name" value="Sig_transdc_His_kin-like_C"/>
</dbReference>
<feature type="domain" description="Response regulatory" evidence="9">
    <location>
        <begin position="947"/>
        <end position="1062"/>
    </location>
</feature>
<evidence type="ECO:0000256" key="3">
    <source>
        <dbReference type="ARBA" id="ARBA00022553"/>
    </source>
</evidence>
<dbReference type="SUPFAM" id="SSF55874">
    <property type="entry name" value="ATPase domain of HSP90 chaperone/DNA topoisomerase II/histidine kinase"/>
    <property type="match status" value="1"/>
</dbReference>
<dbReference type="PANTHER" id="PTHR43304:SF1">
    <property type="entry name" value="PAC DOMAIN-CONTAINING PROTEIN"/>
    <property type="match status" value="1"/>
</dbReference>
<dbReference type="AlphaFoldDB" id="A0A512BV06"/>
<dbReference type="PROSITE" id="PS50109">
    <property type="entry name" value="HIS_KIN"/>
    <property type="match status" value="1"/>
</dbReference>
<dbReference type="InterPro" id="IPR003594">
    <property type="entry name" value="HATPase_dom"/>
</dbReference>
<evidence type="ECO:0000313" key="13">
    <source>
        <dbReference type="Proteomes" id="UP000321085"/>
    </source>
</evidence>
<dbReference type="GO" id="GO:0000155">
    <property type="term" value="F:phosphorelay sensor kinase activity"/>
    <property type="evidence" value="ECO:0007669"/>
    <property type="project" value="InterPro"/>
</dbReference>
<evidence type="ECO:0000256" key="5">
    <source>
        <dbReference type="ARBA" id="ARBA00022777"/>
    </source>
</evidence>
<dbReference type="NCBIfam" id="TIGR00229">
    <property type="entry name" value="sensory_box"/>
    <property type="match status" value="3"/>
</dbReference>
<dbReference type="Proteomes" id="UP000321085">
    <property type="component" value="Unassembled WGS sequence"/>
</dbReference>
<dbReference type="SUPFAM" id="SSF47384">
    <property type="entry name" value="Homodimeric domain of signal transducing histidine kinase"/>
    <property type="match status" value="1"/>
</dbReference>
<evidence type="ECO:0000256" key="4">
    <source>
        <dbReference type="ARBA" id="ARBA00022679"/>
    </source>
</evidence>
<dbReference type="PROSITE" id="PS50113">
    <property type="entry name" value="PAC"/>
    <property type="match status" value="2"/>
</dbReference>
<dbReference type="Pfam" id="PF00072">
    <property type="entry name" value="Response_reg"/>
    <property type="match status" value="1"/>
</dbReference>
<dbReference type="FunFam" id="3.30.450.20:FF:000099">
    <property type="entry name" value="Sensory box sensor histidine kinase"/>
    <property type="match status" value="1"/>
</dbReference>
<evidence type="ECO:0000259" key="8">
    <source>
        <dbReference type="PROSITE" id="PS50109"/>
    </source>
</evidence>
<dbReference type="InterPro" id="IPR013655">
    <property type="entry name" value="PAS_fold_3"/>
</dbReference>
<evidence type="ECO:0000259" key="10">
    <source>
        <dbReference type="PROSITE" id="PS50112"/>
    </source>
</evidence>
<comment type="caution">
    <text evidence="12">The sequence shown here is derived from an EMBL/GenBank/DDBJ whole genome shotgun (WGS) entry which is preliminary data.</text>
</comment>
<sequence length="1065" mass="117925">MHGRSKPSKRLDFLSGGREMGALMRAHDWSATPVGSPEGWPQGLKALVGVMLGSNQPMFIAWGPERTLLYNDAYVEVLARKHPAALGRDFLAVWHEIQSDLLPIVAQAYAGEPVHMDDITLVMERRGYPEETHFAFSYTPVRDETGEVAGFFCPCMEITGQVMAERRLAAETARQRRLFERAPGFITILDGPEHVFEFVNQAYSRLFGARDFVGRTVREVFPELAGQGFYELLDQVYATGERFVAHHIPVRLQVTPDAVMEELFLDFIYEPMLDEAGKVTGIFCEGHDVTEAHLAQAAINASNARYASMLAAMSEGFIVLDEEFRITEINAEGLRLDRRTESEVVGRSHWEVFPSSMGTPMEAAYRRAMTERVPVELDHRYVDEGRGHDLWLALRIYPVLGGVAAFYRDISATKHAEAALRASEAQFRTFAQAMPNHVWTSPPSGQLDWFNDQVYEYGGALPGELDGDGWTYMVHPDDLALVGDRWAVSLSSGIPYETEFRLRRSDGAYRWHIARAVPIRGDNGAVVRWVGTNTDIEDQKTAADALRKLNETLEAQVAERTADRDRMWRLSTDVMLVARFDATIMAVNPAWATLLGWREDELIGANFLGLVHPDDHAATVAEAGRLSEGITTLRFENRYRHKDGSYRWLSWIAVPDEQFIHAVGRDVNAEKEQAEALRQAEEALRQAQKMEAVGQLTGGIAHDFNNLLAGIVGSLDLMQIRMSQGRTENIERYAKAAMSSAQRAAALTHRLLAFSRRQPLDPKPVNVNRLVASMEDLLRRTIGPLHALEIVTAGGLWTTLCDPNQLESAILNLAINARDAMPDGGKLTIETANAHLDNAYVAAQRDVTPGQYVAICITDTGTGMPPEVIARAFEPFFTTKPLGQGTGLGLSMVYGFTKQSEGHLKIYSEVGQGTTIKLYLPRHWGAAEDELPSEPVTEAPRAEAGETVLVVEDEPVIRNLTVEVLQGLGYQALEAADGPSGLKILQSPKNIDLLVTDVGLPGINGRQLADQARVTRPDLKVLFITGYAENATLANGFLEPGMEMITKPFAVEALATRIRDIIQNG</sequence>
<dbReference type="Pfam" id="PF00512">
    <property type="entry name" value="HisKA"/>
    <property type="match status" value="1"/>
</dbReference>
<dbReference type="PROSITE" id="PS50112">
    <property type="entry name" value="PAS"/>
    <property type="match status" value="3"/>
</dbReference>
<comment type="catalytic activity">
    <reaction evidence="1">
        <text>ATP + protein L-histidine = ADP + protein N-phospho-L-histidine.</text>
        <dbReference type="EC" id="2.7.13.3"/>
    </reaction>
</comment>
<keyword evidence="4" id="KW-0808">Transferase</keyword>
<dbReference type="InterPro" id="IPR001610">
    <property type="entry name" value="PAC"/>
</dbReference>
<dbReference type="PROSITE" id="PS50110">
    <property type="entry name" value="RESPONSE_REGULATORY"/>
    <property type="match status" value="1"/>
</dbReference>
<dbReference type="CDD" id="cd18161">
    <property type="entry name" value="REC_hyHK_blue-like"/>
    <property type="match status" value="1"/>
</dbReference>
<name>A0A512BV06_9HYPH</name>
<feature type="domain" description="Histidine kinase" evidence="8">
    <location>
        <begin position="699"/>
        <end position="924"/>
    </location>
</feature>
<keyword evidence="5" id="KW-0418">Kinase</keyword>
<feature type="coiled-coil region" evidence="7">
    <location>
        <begin position="536"/>
        <end position="563"/>
    </location>
</feature>
<keyword evidence="3 6" id="KW-0597">Phosphoprotein</keyword>
<dbReference type="Pfam" id="PF08448">
    <property type="entry name" value="PAS_4"/>
    <property type="match status" value="3"/>
</dbReference>
<evidence type="ECO:0000313" key="12">
    <source>
        <dbReference type="EMBL" id="GEO15745.1"/>
    </source>
</evidence>
<dbReference type="CDD" id="cd16919">
    <property type="entry name" value="HATPase_CckA-like"/>
    <property type="match status" value="1"/>
</dbReference>
<dbReference type="InterPro" id="IPR035965">
    <property type="entry name" value="PAS-like_dom_sf"/>
</dbReference>
<dbReference type="SMART" id="SM00086">
    <property type="entry name" value="PAC"/>
    <property type="match status" value="4"/>
</dbReference>
<organism evidence="12 13">
    <name type="scientific">Microvirga aerophila</name>
    <dbReference type="NCBI Taxonomy" id="670291"/>
    <lineage>
        <taxon>Bacteria</taxon>
        <taxon>Pseudomonadati</taxon>
        <taxon>Pseudomonadota</taxon>
        <taxon>Alphaproteobacteria</taxon>
        <taxon>Hyphomicrobiales</taxon>
        <taxon>Methylobacteriaceae</taxon>
        <taxon>Microvirga</taxon>
    </lineage>
</organism>
<dbReference type="InterPro" id="IPR036097">
    <property type="entry name" value="HisK_dim/P_sf"/>
</dbReference>
<dbReference type="CDD" id="cd00082">
    <property type="entry name" value="HisKA"/>
    <property type="match status" value="1"/>
</dbReference>
<feature type="domain" description="PAS" evidence="10">
    <location>
        <begin position="423"/>
        <end position="493"/>
    </location>
</feature>
<feature type="domain" description="PAC" evidence="11">
    <location>
        <begin position="496"/>
        <end position="548"/>
    </location>
</feature>
<evidence type="ECO:0000259" key="9">
    <source>
        <dbReference type="PROSITE" id="PS50110"/>
    </source>
</evidence>
<proteinExistence type="predicted"/>
<feature type="domain" description="PAC" evidence="11">
    <location>
        <begin position="115"/>
        <end position="170"/>
    </location>
</feature>
<accession>A0A512BV06</accession>
<dbReference type="Gene3D" id="3.40.50.2300">
    <property type="match status" value="1"/>
</dbReference>
<evidence type="ECO:0000256" key="6">
    <source>
        <dbReference type="PROSITE-ProRule" id="PRU00169"/>
    </source>
</evidence>
<dbReference type="Pfam" id="PF08447">
    <property type="entry name" value="PAS_3"/>
    <property type="match status" value="2"/>
</dbReference>
<dbReference type="EMBL" id="BJYU01000047">
    <property type="protein sequence ID" value="GEO15745.1"/>
    <property type="molecule type" value="Genomic_DNA"/>
</dbReference>
<evidence type="ECO:0000256" key="2">
    <source>
        <dbReference type="ARBA" id="ARBA00012438"/>
    </source>
</evidence>
<dbReference type="InterPro" id="IPR013656">
    <property type="entry name" value="PAS_4"/>
</dbReference>
<feature type="domain" description="PAS" evidence="10">
    <location>
        <begin position="302"/>
        <end position="372"/>
    </location>
</feature>
<dbReference type="SMART" id="SM00448">
    <property type="entry name" value="REC"/>
    <property type="match status" value="1"/>
</dbReference>
<dbReference type="Pfam" id="PF02518">
    <property type="entry name" value="HATPase_c"/>
    <property type="match status" value="1"/>
</dbReference>
<dbReference type="InterPro" id="IPR003661">
    <property type="entry name" value="HisK_dim/P_dom"/>
</dbReference>
<dbReference type="InterPro" id="IPR001789">
    <property type="entry name" value="Sig_transdc_resp-reg_receiver"/>
</dbReference>
<evidence type="ECO:0000259" key="11">
    <source>
        <dbReference type="PROSITE" id="PS50113"/>
    </source>
</evidence>
<dbReference type="SMART" id="SM00091">
    <property type="entry name" value="PAS"/>
    <property type="match status" value="4"/>
</dbReference>
<feature type="domain" description="PAS" evidence="10">
    <location>
        <begin position="575"/>
        <end position="616"/>
    </location>
</feature>
<dbReference type="Gene3D" id="3.30.450.20">
    <property type="entry name" value="PAS domain"/>
    <property type="match status" value="5"/>
</dbReference>
<evidence type="ECO:0000256" key="1">
    <source>
        <dbReference type="ARBA" id="ARBA00000085"/>
    </source>
</evidence>
<dbReference type="InterPro" id="IPR000014">
    <property type="entry name" value="PAS"/>
</dbReference>
<dbReference type="PRINTS" id="PR00344">
    <property type="entry name" value="BCTRLSENSOR"/>
</dbReference>
<dbReference type="CDD" id="cd00130">
    <property type="entry name" value="PAS"/>
    <property type="match status" value="4"/>
</dbReference>
<dbReference type="Gene3D" id="3.30.565.10">
    <property type="entry name" value="Histidine kinase-like ATPase, C-terminal domain"/>
    <property type="match status" value="1"/>
</dbReference>
<feature type="modified residue" description="4-aspartylphosphate" evidence="6">
    <location>
        <position position="997"/>
    </location>
</feature>
<dbReference type="InterPro" id="IPR011006">
    <property type="entry name" value="CheY-like_superfamily"/>
</dbReference>
<dbReference type="Gene3D" id="1.10.287.130">
    <property type="match status" value="1"/>
</dbReference>
<dbReference type="SMART" id="SM00388">
    <property type="entry name" value="HisKA"/>
    <property type="match status" value="1"/>
</dbReference>
<keyword evidence="13" id="KW-1185">Reference proteome</keyword>
<dbReference type="InterPro" id="IPR036890">
    <property type="entry name" value="HATPase_C_sf"/>
</dbReference>
<dbReference type="SMART" id="SM00387">
    <property type="entry name" value="HATPase_c"/>
    <property type="match status" value="1"/>
</dbReference>
<dbReference type="InterPro" id="IPR052162">
    <property type="entry name" value="Sensor_kinase/Photoreceptor"/>
</dbReference>
<dbReference type="SUPFAM" id="SSF55785">
    <property type="entry name" value="PYP-like sensor domain (PAS domain)"/>
    <property type="match status" value="5"/>
</dbReference>
<dbReference type="SUPFAM" id="SSF52172">
    <property type="entry name" value="CheY-like"/>
    <property type="match status" value="1"/>
</dbReference>
<protein>
    <recommendedName>
        <fullName evidence="2">histidine kinase</fullName>
        <ecNumber evidence="2">2.7.13.3</ecNumber>
    </recommendedName>
</protein>
<keyword evidence="7" id="KW-0175">Coiled coil</keyword>
<dbReference type="PANTHER" id="PTHR43304">
    <property type="entry name" value="PHYTOCHROME-LIKE PROTEIN CPH1"/>
    <property type="match status" value="1"/>
</dbReference>
<dbReference type="InterPro" id="IPR005467">
    <property type="entry name" value="His_kinase_dom"/>
</dbReference>
<reference evidence="12 13" key="1">
    <citation type="submission" date="2019-07" db="EMBL/GenBank/DDBJ databases">
        <title>Whole genome shotgun sequence of Microvirga aerophila NBRC 106136.</title>
        <authorList>
            <person name="Hosoyama A."/>
            <person name="Uohara A."/>
            <person name="Ohji S."/>
            <person name="Ichikawa N."/>
        </authorList>
    </citation>
    <scope>NUCLEOTIDE SEQUENCE [LARGE SCALE GENOMIC DNA]</scope>
    <source>
        <strain evidence="12 13">NBRC 106136</strain>
    </source>
</reference>
<evidence type="ECO:0000256" key="7">
    <source>
        <dbReference type="SAM" id="Coils"/>
    </source>
</evidence>
<gene>
    <name evidence="12" type="ORF">MAE02_34410</name>
</gene>
<dbReference type="EC" id="2.7.13.3" evidence="2"/>
<dbReference type="InterPro" id="IPR000700">
    <property type="entry name" value="PAS-assoc_C"/>
</dbReference>